<dbReference type="EMBL" id="SMCP01000002">
    <property type="protein sequence ID" value="TCV89395.1"/>
    <property type="molecule type" value="Genomic_DNA"/>
</dbReference>
<sequence>MDAIKNPFVPGAGTSPPELAGREVIIETATVSIKRASLGNQSRSQMLLGLRGVGKTVLLNHLDDIAQQNQHITSFIEANENINLIEVLQSEIQQVLKKLSRIEAIKDKAMRGFSVLKSFLSNFNFEISGISIEIEPELGSADSGKLESDLSELFVILGELAKEGKKPWTILIDEVQYLNKTDLAAFIVALHKCNQKNLPILFFGAGLPQVAAMSGDAKSYAERLFSYPSIGALTEAEAAKAIKNPIEHLGESISDKALALIYQKTKGYPYFLQEWGSQVWDHAISGSTISKTDVINASQQVFDHLDHGFFSVRLDRLTNAERDYVIAMASLGNGPYKTPEIAAILGKKNSALSNVRQGIINKGMIYSPTYGELHFTVPLFDDFLRRTFVQHHFIQRTI</sequence>
<dbReference type="Proteomes" id="UP000294619">
    <property type="component" value="Unassembled WGS sequence"/>
</dbReference>
<reference evidence="2 4" key="1">
    <citation type="submission" date="2019-03" db="EMBL/GenBank/DDBJ databases">
        <title>Genomic Encyclopedia of Type Strains, Phase IV (KMG-IV): sequencing the most valuable type-strain genomes for metagenomic binning, comparative biology and taxonomic classification.</title>
        <authorList>
            <person name="Goeker M."/>
        </authorList>
    </citation>
    <scope>NUCLEOTIDE SEQUENCE [LARGE SCALE GENOMIC DNA]</scope>
    <source>
        <strain evidence="2 4">DSM 28140</strain>
    </source>
</reference>
<keyword evidence="3" id="KW-0547">Nucleotide-binding</keyword>
<evidence type="ECO:0000313" key="5">
    <source>
        <dbReference type="Proteomes" id="UP000305526"/>
    </source>
</evidence>
<keyword evidence="3" id="KW-0067">ATP-binding</keyword>
<dbReference type="InterPro" id="IPR027417">
    <property type="entry name" value="P-loop_NTPase"/>
</dbReference>
<evidence type="ECO:0000313" key="2">
    <source>
        <dbReference type="EMBL" id="TCV89395.1"/>
    </source>
</evidence>
<proteinExistence type="predicted"/>
<dbReference type="SUPFAM" id="SSF52540">
    <property type="entry name" value="P-loop containing nucleoside triphosphate hydrolases"/>
    <property type="match status" value="1"/>
</dbReference>
<feature type="domain" description="Orc1-like AAA ATPase" evidence="1">
    <location>
        <begin position="18"/>
        <end position="201"/>
    </location>
</feature>
<comment type="caution">
    <text evidence="2">The sequence shown here is derived from an EMBL/GenBank/DDBJ whole genome shotgun (WGS) entry which is preliminary data.</text>
</comment>
<dbReference type="Pfam" id="PF13191">
    <property type="entry name" value="AAA_16"/>
    <property type="match status" value="1"/>
</dbReference>
<keyword evidence="5" id="KW-1185">Reference proteome</keyword>
<gene>
    <name evidence="2" type="ORF">EDC16_102272</name>
    <name evidence="3" type="ORF">FHQ21_02495</name>
</gene>
<dbReference type="Gene3D" id="3.40.50.300">
    <property type="entry name" value="P-loop containing nucleotide triphosphate hydrolases"/>
    <property type="match status" value="1"/>
</dbReference>
<dbReference type="GO" id="GO:0005524">
    <property type="term" value="F:ATP binding"/>
    <property type="evidence" value="ECO:0007669"/>
    <property type="project" value="UniProtKB-KW"/>
</dbReference>
<reference evidence="3 5" key="2">
    <citation type="submission" date="2019-05" db="EMBL/GenBank/DDBJ databases">
        <title>Pasteurellaceae isolates from reptiles.</title>
        <authorList>
            <person name="Bojesen A.M."/>
            <person name="Lund E."/>
        </authorList>
    </citation>
    <scope>NUCLEOTIDE SEQUENCE [LARGE SCALE GENOMIC DNA]</scope>
    <source>
        <strain evidence="3 5">ELNT2x</strain>
    </source>
</reference>
<dbReference type="Proteomes" id="UP000305526">
    <property type="component" value="Unassembled WGS sequence"/>
</dbReference>
<evidence type="ECO:0000313" key="4">
    <source>
        <dbReference type="Proteomes" id="UP000294619"/>
    </source>
</evidence>
<evidence type="ECO:0000313" key="3">
    <source>
        <dbReference type="EMBL" id="TNG93173.1"/>
    </source>
</evidence>
<evidence type="ECO:0000259" key="1">
    <source>
        <dbReference type="Pfam" id="PF13191"/>
    </source>
</evidence>
<dbReference type="InterPro" id="IPR041664">
    <property type="entry name" value="AAA_16"/>
</dbReference>
<dbReference type="AlphaFoldDB" id="A0A4R3YAH8"/>
<protein>
    <submittedName>
        <fullName evidence="2">AAA ATPase-like protein</fullName>
    </submittedName>
    <submittedName>
        <fullName evidence="3">ATP-binding protein</fullName>
    </submittedName>
</protein>
<name>A0A4R3YAH8_9PAST</name>
<organism evidence="2 4">
    <name type="scientific">Testudinibacter aquarius</name>
    <dbReference type="NCBI Taxonomy" id="1524974"/>
    <lineage>
        <taxon>Bacteria</taxon>
        <taxon>Pseudomonadati</taxon>
        <taxon>Pseudomonadota</taxon>
        <taxon>Gammaproteobacteria</taxon>
        <taxon>Pasteurellales</taxon>
        <taxon>Pasteurellaceae</taxon>
        <taxon>Testudinibacter</taxon>
    </lineage>
</organism>
<dbReference type="PANTHER" id="PTHR34301">
    <property type="entry name" value="DNA-BINDING PROTEIN-RELATED"/>
    <property type="match status" value="1"/>
</dbReference>
<accession>A0A4R3YAH8</accession>
<dbReference type="RefSeq" id="WP_132965274.1">
    <property type="nucleotide sequence ID" value="NZ_LEKL01000012.1"/>
</dbReference>
<dbReference type="EMBL" id="VDGV01000012">
    <property type="protein sequence ID" value="TNG93173.1"/>
    <property type="molecule type" value="Genomic_DNA"/>
</dbReference>
<dbReference type="PANTHER" id="PTHR34301:SF8">
    <property type="entry name" value="ATPASE DOMAIN-CONTAINING PROTEIN"/>
    <property type="match status" value="1"/>
</dbReference>